<keyword evidence="1" id="KW-0812">Transmembrane</keyword>
<dbReference type="EMBL" id="NDYR01000008">
    <property type="protein sequence ID" value="OUT18435.1"/>
    <property type="molecule type" value="Genomic_DNA"/>
</dbReference>
<dbReference type="RefSeq" id="WP_087586292.1">
    <property type="nucleotide sequence ID" value="NZ_CABMKP010000008.1"/>
</dbReference>
<proteinExistence type="predicted"/>
<keyword evidence="1" id="KW-0472">Membrane</keyword>
<gene>
    <name evidence="2" type="ORF">B9N61_05725</name>
</gene>
<feature type="transmembrane region" description="Helical" evidence="1">
    <location>
        <begin position="26"/>
        <end position="46"/>
    </location>
</feature>
<evidence type="ECO:0000256" key="1">
    <source>
        <dbReference type="SAM" id="Phobius"/>
    </source>
</evidence>
<organism evidence="2 3">
    <name type="scientific">Campylobacter concisus</name>
    <dbReference type="NCBI Taxonomy" id="199"/>
    <lineage>
        <taxon>Bacteria</taxon>
        <taxon>Pseudomonadati</taxon>
        <taxon>Campylobacterota</taxon>
        <taxon>Epsilonproteobacteria</taxon>
        <taxon>Campylobacterales</taxon>
        <taxon>Campylobacteraceae</taxon>
        <taxon>Campylobacter</taxon>
    </lineage>
</organism>
<name>A0A1Y5NK81_9BACT</name>
<evidence type="ECO:0000313" key="2">
    <source>
        <dbReference type="EMBL" id="OUT18435.1"/>
    </source>
</evidence>
<reference evidence="2 3" key="1">
    <citation type="submission" date="2017-04" db="EMBL/GenBank/DDBJ databases">
        <title>Complete genome of Campylobacter concisus ATCC 33237T and draft genomes for an additional eight well characterized C. concisus strains.</title>
        <authorList>
            <person name="Cornelius A.J."/>
            <person name="Miller W.G."/>
            <person name="Lastovica A.J."/>
            <person name="On S.L."/>
            <person name="French N.P."/>
            <person name="Vandenberg O."/>
            <person name="Biggs P.J."/>
        </authorList>
    </citation>
    <scope>NUCLEOTIDE SEQUENCE [LARGE SCALE GENOMIC DNA]</scope>
    <source>
        <strain evidence="2 3">Lasto205.94</strain>
    </source>
</reference>
<evidence type="ECO:0000313" key="3">
    <source>
        <dbReference type="Proteomes" id="UP000196534"/>
    </source>
</evidence>
<protein>
    <submittedName>
        <fullName evidence="2">Uncharacterized protein</fullName>
    </submittedName>
</protein>
<comment type="caution">
    <text evidence="2">The sequence shown here is derived from an EMBL/GenBank/DDBJ whole genome shotgun (WGS) entry which is preliminary data.</text>
</comment>
<sequence length="61" mass="6896">MKIFTVLFILIGTVFLLPDSAQRAILSIFAWFLAVSFLIATPVIFYDFTDKIGKKLNDALK</sequence>
<keyword evidence="1" id="KW-1133">Transmembrane helix</keyword>
<accession>A0A1Y5NK81</accession>
<dbReference type="Proteomes" id="UP000196534">
    <property type="component" value="Unassembled WGS sequence"/>
</dbReference>
<dbReference type="AlphaFoldDB" id="A0A1Y5NK81"/>